<proteinExistence type="predicted"/>
<name>A0A1E8PV82_9BURK</name>
<comment type="caution">
    <text evidence="2">The sequence shown here is derived from an EMBL/GenBank/DDBJ whole genome shotgun (WGS) entry which is preliminary data.</text>
</comment>
<sequence length="114" mass="12625">MGRDVALIQAVPVLRDETGNWWHPDMPPFDEGDGEKFKAWLTAQGLELSRAELGDEPEDHPAYKAIFEEANCDFSAWEPEPPAGTGWFMLAISDTEDGPACCWVRRAPRAAPAP</sequence>
<dbReference type="AlphaFoldDB" id="A0A1E8PV82"/>
<evidence type="ECO:0000313" key="3">
    <source>
        <dbReference type="Proteomes" id="UP000092634"/>
    </source>
</evidence>
<reference evidence="2 3" key="1">
    <citation type="submission" date="2016-10" db="EMBL/GenBank/DDBJ databases">
        <title>Updated version of Genome Assembly of Janthinobacterium lividum ERGS5:01.</title>
        <authorList>
            <person name="Kumar R."/>
            <person name="Acharya V."/>
            <person name="Singh D."/>
        </authorList>
    </citation>
    <scope>NUCLEOTIDE SEQUENCE [LARGE SCALE GENOMIC DNA]</scope>
    <source>
        <strain evidence="2 3">ERGS5:01</strain>
    </source>
</reference>
<evidence type="ECO:0000313" key="1">
    <source>
        <dbReference type="EMBL" id="OFJ49995.1"/>
    </source>
</evidence>
<evidence type="ECO:0000313" key="2">
    <source>
        <dbReference type="EMBL" id="OFJ50017.1"/>
    </source>
</evidence>
<dbReference type="Proteomes" id="UP000092634">
    <property type="component" value="Unassembled WGS sequence"/>
</dbReference>
<organism evidence="2 3">
    <name type="scientific">Janthinobacterium lividum</name>
    <dbReference type="NCBI Taxonomy" id="29581"/>
    <lineage>
        <taxon>Bacteria</taxon>
        <taxon>Pseudomonadati</taxon>
        <taxon>Pseudomonadota</taxon>
        <taxon>Betaproteobacteria</taxon>
        <taxon>Burkholderiales</taxon>
        <taxon>Oxalobacteraceae</taxon>
        <taxon>Janthinobacterium</taxon>
    </lineage>
</organism>
<accession>A0A1E8PV82</accession>
<dbReference type="EMBL" id="MAQB02000001">
    <property type="protein sequence ID" value="OFJ50017.1"/>
    <property type="molecule type" value="Genomic_DNA"/>
</dbReference>
<protein>
    <submittedName>
        <fullName evidence="2">Uncharacterized protein</fullName>
    </submittedName>
</protein>
<dbReference type="EMBL" id="MAQB02000001">
    <property type="protein sequence ID" value="OFJ49995.1"/>
    <property type="molecule type" value="Genomic_DNA"/>
</dbReference>
<gene>
    <name evidence="1" type="ORF">BA896_000290</name>
    <name evidence="2" type="ORF">BA896_001435</name>
</gene>